<dbReference type="EMBL" id="CABITT030000008">
    <property type="protein sequence ID" value="VVB15438.1"/>
    <property type="molecule type" value="Genomic_DNA"/>
</dbReference>
<evidence type="ECO:0000313" key="2">
    <source>
        <dbReference type="EMBL" id="VVB15438.1"/>
    </source>
</evidence>
<comment type="caution">
    <text evidence="2">The sequence shown here is derived from an EMBL/GenBank/DDBJ whole genome shotgun (WGS) entry which is preliminary data.</text>
</comment>
<gene>
    <name evidence="2" type="ORF">ANE_LOCUS25882</name>
</gene>
<reference evidence="2" key="1">
    <citation type="submission" date="2019-07" db="EMBL/GenBank/DDBJ databases">
        <authorList>
            <person name="Dittberner H."/>
        </authorList>
    </citation>
    <scope>NUCLEOTIDE SEQUENCE [LARGE SCALE GENOMIC DNA]</scope>
</reference>
<evidence type="ECO:0000256" key="1">
    <source>
        <dbReference type="SAM" id="MobiDB-lite"/>
    </source>
</evidence>
<sequence length="82" mass="9430">MTHDTRGCTRRGLKSFHQSEHHLRREAEKDRKRRKREEAEPPKLQGAQAEGKTKPMEKASVSIQDPKPLQRNLMAELGEVGD</sequence>
<dbReference type="AlphaFoldDB" id="A0A565CNZ0"/>
<proteinExistence type="predicted"/>
<dbReference type="Proteomes" id="UP000489600">
    <property type="component" value="Unassembled WGS sequence"/>
</dbReference>
<accession>A0A565CNZ0</accession>
<protein>
    <submittedName>
        <fullName evidence="2">Uncharacterized protein</fullName>
    </submittedName>
</protein>
<evidence type="ECO:0000313" key="3">
    <source>
        <dbReference type="Proteomes" id="UP000489600"/>
    </source>
</evidence>
<organism evidence="2 3">
    <name type="scientific">Arabis nemorensis</name>
    <dbReference type="NCBI Taxonomy" id="586526"/>
    <lineage>
        <taxon>Eukaryota</taxon>
        <taxon>Viridiplantae</taxon>
        <taxon>Streptophyta</taxon>
        <taxon>Embryophyta</taxon>
        <taxon>Tracheophyta</taxon>
        <taxon>Spermatophyta</taxon>
        <taxon>Magnoliopsida</taxon>
        <taxon>eudicotyledons</taxon>
        <taxon>Gunneridae</taxon>
        <taxon>Pentapetalae</taxon>
        <taxon>rosids</taxon>
        <taxon>malvids</taxon>
        <taxon>Brassicales</taxon>
        <taxon>Brassicaceae</taxon>
        <taxon>Arabideae</taxon>
        <taxon>Arabis</taxon>
    </lineage>
</organism>
<feature type="compositionally biased region" description="Basic and acidic residues" evidence="1">
    <location>
        <begin position="17"/>
        <end position="41"/>
    </location>
</feature>
<feature type="region of interest" description="Disordered" evidence="1">
    <location>
        <begin position="1"/>
        <end position="82"/>
    </location>
</feature>
<name>A0A565CNZ0_9BRAS</name>
<keyword evidence="3" id="KW-1185">Reference proteome</keyword>